<keyword evidence="13" id="KW-1185">Reference proteome</keyword>
<feature type="binding site" evidence="9">
    <location>
        <position position="86"/>
    </location>
    <ligand>
        <name>Mg(2+)</name>
        <dbReference type="ChEBI" id="CHEBI:18420"/>
        <label>1</label>
    </ligand>
</feature>
<dbReference type="AlphaFoldDB" id="A0A1I3H0K5"/>
<comment type="cofactor">
    <cofactor evidence="2 9">
        <name>Mg(2+)</name>
        <dbReference type="ChEBI" id="CHEBI:18420"/>
    </cofactor>
</comment>
<feature type="domain" description="Nudix hydrolase" evidence="11">
    <location>
        <begin position="45"/>
        <end position="183"/>
    </location>
</feature>
<dbReference type="InterPro" id="IPR015797">
    <property type="entry name" value="NUDIX_hydrolase-like_dom_sf"/>
</dbReference>
<comment type="subunit">
    <text evidence="4">Homodimer.</text>
</comment>
<feature type="binding site" evidence="9">
    <location>
        <position position="105"/>
    </location>
    <ligand>
        <name>Mg(2+)</name>
        <dbReference type="ChEBI" id="CHEBI:18420"/>
        <label>1</label>
    </ligand>
</feature>
<dbReference type="Proteomes" id="UP000199548">
    <property type="component" value="Unassembled WGS sequence"/>
</dbReference>
<proteinExistence type="inferred from homology"/>
<dbReference type="PANTHER" id="PTHR11839">
    <property type="entry name" value="UDP/ADP-SUGAR PYROPHOSPHATASE"/>
    <property type="match status" value="1"/>
</dbReference>
<dbReference type="PANTHER" id="PTHR11839:SF18">
    <property type="entry name" value="NUDIX HYDROLASE DOMAIN-CONTAINING PROTEIN"/>
    <property type="match status" value="1"/>
</dbReference>
<dbReference type="PROSITE" id="PS51462">
    <property type="entry name" value="NUDIX"/>
    <property type="match status" value="1"/>
</dbReference>
<evidence type="ECO:0000313" key="12">
    <source>
        <dbReference type="EMBL" id="SFI29060.1"/>
    </source>
</evidence>
<accession>A0A1I3H0K5</accession>
<evidence type="ECO:0000259" key="11">
    <source>
        <dbReference type="PROSITE" id="PS51462"/>
    </source>
</evidence>
<dbReference type="GO" id="GO:0006753">
    <property type="term" value="P:nucleoside phosphate metabolic process"/>
    <property type="evidence" value="ECO:0007669"/>
    <property type="project" value="TreeGrafter"/>
</dbReference>
<gene>
    <name evidence="12" type="ORF">SAMN05192543_102780</name>
</gene>
<evidence type="ECO:0000256" key="4">
    <source>
        <dbReference type="ARBA" id="ARBA00011738"/>
    </source>
</evidence>
<reference evidence="12 13" key="1">
    <citation type="submission" date="2016-10" db="EMBL/GenBank/DDBJ databases">
        <authorList>
            <person name="de Groot N.N."/>
        </authorList>
    </citation>
    <scope>NUCLEOTIDE SEQUENCE [LARGE SCALE GENOMIC DNA]</scope>
    <source>
        <strain evidence="12 13">LMG 23650</strain>
    </source>
</reference>
<dbReference type="STRING" id="420953.SAMN05192543_102780"/>
<comment type="catalytic activity">
    <reaction evidence="1">
        <text>GDP-alpha-D-mannose + H2O = alpha-D-mannose 1-phosphate + GMP + 2 H(+)</text>
        <dbReference type="Rhea" id="RHEA:27978"/>
        <dbReference type="ChEBI" id="CHEBI:15377"/>
        <dbReference type="ChEBI" id="CHEBI:15378"/>
        <dbReference type="ChEBI" id="CHEBI:57527"/>
        <dbReference type="ChEBI" id="CHEBI:58115"/>
        <dbReference type="ChEBI" id="CHEBI:58409"/>
    </reaction>
</comment>
<evidence type="ECO:0000313" key="13">
    <source>
        <dbReference type="Proteomes" id="UP000199548"/>
    </source>
</evidence>
<keyword evidence="6" id="KW-0378">Hydrolase</keyword>
<dbReference type="EMBL" id="FOQU01000002">
    <property type="protein sequence ID" value="SFI29060.1"/>
    <property type="molecule type" value="Genomic_DNA"/>
</dbReference>
<evidence type="ECO:0000256" key="1">
    <source>
        <dbReference type="ARBA" id="ARBA00000847"/>
    </source>
</evidence>
<feature type="short sequence motif" description="Nudix box" evidence="10">
    <location>
        <begin position="87"/>
        <end position="108"/>
    </location>
</feature>
<dbReference type="GO" id="GO:0005829">
    <property type="term" value="C:cytosol"/>
    <property type="evidence" value="ECO:0007669"/>
    <property type="project" value="TreeGrafter"/>
</dbReference>
<evidence type="ECO:0000256" key="7">
    <source>
        <dbReference type="ARBA" id="ARBA00032162"/>
    </source>
</evidence>
<dbReference type="SUPFAM" id="SSF55811">
    <property type="entry name" value="Nudix"/>
    <property type="match status" value="1"/>
</dbReference>
<evidence type="ECO:0000256" key="3">
    <source>
        <dbReference type="ARBA" id="ARBA00007275"/>
    </source>
</evidence>
<feature type="binding site" evidence="9">
    <location>
        <position position="154"/>
    </location>
    <ligand>
        <name>Mg(2+)</name>
        <dbReference type="ChEBI" id="CHEBI:18420"/>
        <label>1</label>
    </ligand>
</feature>
<protein>
    <recommendedName>
        <fullName evidence="5">GDP-mannose pyrophosphatase</fullName>
    </recommendedName>
    <alternativeName>
        <fullName evidence="7">GDP-mannose hydrolase</fullName>
    </alternativeName>
    <alternativeName>
        <fullName evidence="8">GDPMK</fullName>
    </alternativeName>
</protein>
<dbReference type="GO" id="GO:0046872">
    <property type="term" value="F:metal ion binding"/>
    <property type="evidence" value="ECO:0007669"/>
    <property type="project" value="UniProtKB-KW"/>
</dbReference>
<dbReference type="CDD" id="cd24157">
    <property type="entry name" value="NUDIX_GDPMK"/>
    <property type="match status" value="1"/>
</dbReference>
<evidence type="ECO:0000256" key="6">
    <source>
        <dbReference type="ARBA" id="ARBA00022801"/>
    </source>
</evidence>
<organism evidence="12 13">
    <name type="scientific">Paraburkholderia megapolitana</name>
    <dbReference type="NCBI Taxonomy" id="420953"/>
    <lineage>
        <taxon>Bacteria</taxon>
        <taxon>Pseudomonadati</taxon>
        <taxon>Pseudomonadota</taxon>
        <taxon>Betaproteobacteria</taxon>
        <taxon>Burkholderiales</taxon>
        <taxon>Burkholderiaceae</taxon>
        <taxon>Paraburkholderia</taxon>
    </lineage>
</organism>
<name>A0A1I3H0K5_9BURK</name>
<evidence type="ECO:0000256" key="8">
    <source>
        <dbReference type="ARBA" id="ARBA00032272"/>
    </source>
</evidence>
<keyword evidence="9" id="KW-0460">Magnesium</keyword>
<dbReference type="RefSeq" id="WP_322788634.1">
    <property type="nucleotide sequence ID" value="NZ_FOQU01000002.1"/>
</dbReference>
<evidence type="ECO:0000256" key="5">
    <source>
        <dbReference type="ARBA" id="ARBA00016377"/>
    </source>
</evidence>
<dbReference type="Gene3D" id="3.90.79.10">
    <property type="entry name" value="Nucleoside Triphosphate Pyrophosphohydrolase"/>
    <property type="match status" value="1"/>
</dbReference>
<evidence type="ECO:0000256" key="10">
    <source>
        <dbReference type="PIRSR" id="PIRSR604385-3"/>
    </source>
</evidence>
<feature type="binding site" evidence="9">
    <location>
        <position position="101"/>
    </location>
    <ligand>
        <name>Mg(2+)</name>
        <dbReference type="ChEBI" id="CHEBI:18420"/>
        <label>1</label>
    </ligand>
</feature>
<dbReference type="InterPro" id="IPR004385">
    <property type="entry name" value="NDP_pyrophosphatase"/>
</dbReference>
<evidence type="ECO:0000256" key="9">
    <source>
        <dbReference type="PIRSR" id="PIRSR604385-2"/>
    </source>
</evidence>
<dbReference type="NCBIfam" id="TIGR00052">
    <property type="entry name" value="nudix-type nucleoside diphosphatase, YffH/AdpP family"/>
    <property type="match status" value="1"/>
</dbReference>
<keyword evidence="9" id="KW-0479">Metal-binding</keyword>
<sequence length="195" mass="21663">MPGRERVRVIARETLSSERRRLEKLTFEYDRSDGSTQQLTNEIYHIDDGAAGLLYDVERRTVVLVRQFRLPAYLQGASGFTLEAAAGFLDGVSPEERVREEIMEEAGYRVASAKKVFEALMVPGCMTHTVHCFVAPYTPADRIAAGGGLLEEGEDISVIELSIDDALTMIESGEIVDAKTIMLLQYAQLRLFGKS</sequence>
<dbReference type="GO" id="GO:0016818">
    <property type="term" value="F:hydrolase activity, acting on acid anhydrides, in phosphorus-containing anhydrides"/>
    <property type="evidence" value="ECO:0007669"/>
    <property type="project" value="InterPro"/>
</dbReference>
<dbReference type="GO" id="GO:0019693">
    <property type="term" value="P:ribose phosphate metabolic process"/>
    <property type="evidence" value="ECO:0007669"/>
    <property type="project" value="TreeGrafter"/>
</dbReference>
<evidence type="ECO:0000256" key="2">
    <source>
        <dbReference type="ARBA" id="ARBA00001946"/>
    </source>
</evidence>
<dbReference type="InterPro" id="IPR000086">
    <property type="entry name" value="NUDIX_hydrolase_dom"/>
</dbReference>
<comment type="similarity">
    <text evidence="3">Belongs to the Nudix hydrolase family. NudK subfamily.</text>
</comment>